<reference evidence="8" key="1">
    <citation type="submission" date="2020-05" db="EMBL/GenBank/DDBJ databases">
        <authorList>
            <person name="Chiriac C."/>
            <person name="Salcher M."/>
            <person name="Ghai R."/>
            <person name="Kavagutti S V."/>
        </authorList>
    </citation>
    <scope>NUCLEOTIDE SEQUENCE</scope>
</reference>
<dbReference type="GO" id="GO:0005506">
    <property type="term" value="F:iron ion binding"/>
    <property type="evidence" value="ECO:0007669"/>
    <property type="project" value="InterPro"/>
</dbReference>
<dbReference type="Pfam" id="PF00848">
    <property type="entry name" value="Ring_hydroxyl_A"/>
    <property type="match status" value="1"/>
</dbReference>
<keyword evidence="2" id="KW-0001">2Fe-2S</keyword>
<dbReference type="PRINTS" id="PR00090">
    <property type="entry name" value="RNGDIOXGNASE"/>
</dbReference>
<keyword evidence="4" id="KW-0560">Oxidoreductase</keyword>
<evidence type="ECO:0000256" key="1">
    <source>
        <dbReference type="ARBA" id="ARBA00001962"/>
    </source>
</evidence>
<evidence type="ECO:0000259" key="7">
    <source>
        <dbReference type="PROSITE" id="PS51296"/>
    </source>
</evidence>
<dbReference type="SUPFAM" id="SSF50022">
    <property type="entry name" value="ISP domain"/>
    <property type="match status" value="1"/>
</dbReference>
<dbReference type="GO" id="GO:0051537">
    <property type="term" value="F:2 iron, 2 sulfur cluster binding"/>
    <property type="evidence" value="ECO:0007669"/>
    <property type="project" value="UniProtKB-KW"/>
</dbReference>
<feature type="domain" description="Rieske" evidence="7">
    <location>
        <begin position="73"/>
        <end position="170"/>
    </location>
</feature>
<dbReference type="InterPro" id="IPR036922">
    <property type="entry name" value="Rieske_2Fe-2S_sf"/>
</dbReference>
<dbReference type="InterPro" id="IPR001663">
    <property type="entry name" value="Rng_hydr_dOase-A"/>
</dbReference>
<dbReference type="Gene3D" id="3.90.380.10">
    <property type="entry name" value="Naphthalene 1,2-dioxygenase Alpha Subunit, Chain A, domain 1"/>
    <property type="match status" value="1"/>
</dbReference>
<sequence length="464" mass="53353">MVNNGCMTTLEPRPARSPGVSYQELLDADTHPVPAVLRLESPLYLGDTDIPVERYISREWHEIEKERLWSRVWQFACREEQIPDAGDYVVYDITNQSYIVVRQDDGSIKAYPNACLHRGRRLKDYDGHCSEIRCPFHGFSWALEGHLTDVPAQWDFPHVEERREEDFHLPECQVGTWAGFVFINPDPQCEPLSDFLGGIQEQFEIWKLEDRFIEAHVTKIIGANWKIAQEAFSEAYHVNATHPQILPYLADTNSQVDVWENYSRVITAGLSTSPLLWYDVSEDDMMRGMLDVRVDQDSPIKIPAGQTARAVASASARDRWRSAVGDRVDSMSDSEMMDSIDYTIFPNMHPWGAFNRIVYRFRPNGDDHRSSIMEVFFLSPFSGTRPPNAKRRDLTIDEPFTNATELGMLAKVFQQDVFNMSKVQAGLETTWKPGVTLANYQEVKVRWLHKLLGEFVNKDFTGRH</sequence>
<keyword evidence="5" id="KW-0408">Iron</keyword>
<dbReference type="SUPFAM" id="SSF55961">
    <property type="entry name" value="Bet v1-like"/>
    <property type="match status" value="1"/>
</dbReference>
<protein>
    <submittedName>
        <fullName evidence="8">Unannotated protein</fullName>
    </submittedName>
</protein>
<evidence type="ECO:0000256" key="6">
    <source>
        <dbReference type="ARBA" id="ARBA00023014"/>
    </source>
</evidence>
<dbReference type="GO" id="GO:0016491">
    <property type="term" value="F:oxidoreductase activity"/>
    <property type="evidence" value="ECO:0007669"/>
    <property type="project" value="UniProtKB-KW"/>
</dbReference>
<name>A0A6J6BG31_9ZZZZ</name>
<evidence type="ECO:0000256" key="5">
    <source>
        <dbReference type="ARBA" id="ARBA00023004"/>
    </source>
</evidence>
<dbReference type="InterPro" id="IPR015879">
    <property type="entry name" value="Ring_hydroxy_dOase_asu_C_dom"/>
</dbReference>
<gene>
    <name evidence="8" type="ORF">UFOPK1421_00469</name>
</gene>
<evidence type="ECO:0000256" key="2">
    <source>
        <dbReference type="ARBA" id="ARBA00022714"/>
    </source>
</evidence>
<dbReference type="Pfam" id="PF00355">
    <property type="entry name" value="Rieske"/>
    <property type="match status" value="1"/>
</dbReference>
<dbReference type="PROSITE" id="PS51296">
    <property type="entry name" value="RIESKE"/>
    <property type="match status" value="1"/>
</dbReference>
<evidence type="ECO:0000256" key="4">
    <source>
        <dbReference type="ARBA" id="ARBA00023002"/>
    </source>
</evidence>
<dbReference type="CDD" id="cd08882">
    <property type="entry name" value="RHO_alpha_C_MupW-like"/>
    <property type="match status" value="1"/>
</dbReference>
<comment type="cofactor">
    <cofactor evidence="1">
        <name>Fe cation</name>
        <dbReference type="ChEBI" id="CHEBI:24875"/>
    </cofactor>
</comment>
<dbReference type="AlphaFoldDB" id="A0A6J6BG31"/>
<dbReference type="InterPro" id="IPR017941">
    <property type="entry name" value="Rieske_2Fe-2S"/>
</dbReference>
<dbReference type="Gene3D" id="2.102.10.10">
    <property type="entry name" value="Rieske [2Fe-2S] iron-sulphur domain"/>
    <property type="match status" value="1"/>
</dbReference>
<dbReference type="CDD" id="cd03469">
    <property type="entry name" value="Rieske_RO_Alpha_N"/>
    <property type="match status" value="1"/>
</dbReference>
<dbReference type="EMBL" id="CAEZSL010000037">
    <property type="protein sequence ID" value="CAB4537775.1"/>
    <property type="molecule type" value="Genomic_DNA"/>
</dbReference>
<organism evidence="8">
    <name type="scientific">freshwater metagenome</name>
    <dbReference type="NCBI Taxonomy" id="449393"/>
    <lineage>
        <taxon>unclassified sequences</taxon>
        <taxon>metagenomes</taxon>
        <taxon>ecological metagenomes</taxon>
    </lineage>
</organism>
<evidence type="ECO:0000313" key="8">
    <source>
        <dbReference type="EMBL" id="CAB4537775.1"/>
    </source>
</evidence>
<evidence type="ECO:0000256" key="3">
    <source>
        <dbReference type="ARBA" id="ARBA00022723"/>
    </source>
</evidence>
<keyword evidence="6" id="KW-0411">Iron-sulfur</keyword>
<proteinExistence type="predicted"/>
<dbReference type="PANTHER" id="PTHR43756:SF5">
    <property type="entry name" value="CHOLINE MONOOXYGENASE, CHLOROPLASTIC"/>
    <property type="match status" value="1"/>
</dbReference>
<dbReference type="PANTHER" id="PTHR43756">
    <property type="entry name" value="CHOLINE MONOOXYGENASE, CHLOROPLASTIC"/>
    <property type="match status" value="1"/>
</dbReference>
<keyword evidence="3" id="KW-0479">Metal-binding</keyword>
<accession>A0A6J6BG31</accession>